<sequence length="633" mass="73410">MDEEFFNAFATPVTPITFAQNTMLENETGTMQKPPKLMNIEEFKGWEGRFENWVQANYLDAWECVETKYVRPMNDDEEPIPIKDLGADARKKYKDEKMMLSLLQQAVKEDIMVLLQHNGTSYSIWKALRSKFRGSEEMVKSKKSLLKKEFDLFRGLKNESTREIIERYCNLLANMKRLSIEKNNEELIEKLADALPYETWGTYLMMLRHKKGFSNLTLSKFIEKIEAQEMEQRKIIQMKDFDGEQDIGLYYKAGVNEKSSNLSPKVETAYNAKNSPENSSKGSRSKTSFTSFPSFDPNISATKSGRKRQCNIVLNLENDQDYSDEVAKSQMSLLGMVLESYTCFVAGRIGNPMLTKEDYDQIDAEEMELMDIKWCLASVLRRAEKFKQITGRDDLRDANVSTLGFDKSKVTCFRCREKGHFKRECTNREASGVQNPFNNNNDYYRKAIYHQVAQSPSQQHQHQAQTAHGRPIIEDSGKKACVVNQDEKKSFNWDKYIPDNAKACLIDQEDEKLPDGFSWENFTWDDYIPDQTRAYTAFMAKVESDSDDDTEYWARKFKADMKLIAESDSDDEKVKKKKKKVKTPVSSDDEDIFVNRRQKMKEVPKFKVDAEVNAKKISVMCENCEILRRKTVN</sequence>
<dbReference type="GO" id="GO:0008270">
    <property type="term" value="F:zinc ion binding"/>
    <property type="evidence" value="ECO:0007669"/>
    <property type="project" value="UniProtKB-KW"/>
</dbReference>
<evidence type="ECO:0000256" key="1">
    <source>
        <dbReference type="PROSITE-ProRule" id="PRU00047"/>
    </source>
</evidence>
<dbReference type="InterPro" id="IPR001878">
    <property type="entry name" value="Znf_CCHC"/>
</dbReference>
<keyword evidence="5" id="KW-1185">Reference proteome</keyword>
<dbReference type="EMBL" id="MNCJ02000317">
    <property type="protein sequence ID" value="KAF5817493.1"/>
    <property type="molecule type" value="Genomic_DNA"/>
</dbReference>
<dbReference type="PROSITE" id="PS50158">
    <property type="entry name" value="ZF_CCHC"/>
    <property type="match status" value="1"/>
</dbReference>
<keyword evidence="1" id="KW-0863">Zinc-finger</keyword>
<dbReference type="Gene3D" id="4.10.60.10">
    <property type="entry name" value="Zinc finger, CCHC-type"/>
    <property type="match status" value="1"/>
</dbReference>
<feature type="compositionally biased region" description="Polar residues" evidence="2">
    <location>
        <begin position="271"/>
        <end position="291"/>
    </location>
</feature>
<protein>
    <submittedName>
        <fullName evidence="4">Transcription factor interactor and regulator CCHC(Zn) family</fullName>
    </submittedName>
</protein>
<dbReference type="SMART" id="SM00343">
    <property type="entry name" value="ZnF_C2HC"/>
    <property type="match status" value="1"/>
</dbReference>
<evidence type="ECO:0000259" key="3">
    <source>
        <dbReference type="PROSITE" id="PS50158"/>
    </source>
</evidence>
<dbReference type="GO" id="GO:0003676">
    <property type="term" value="F:nucleic acid binding"/>
    <property type="evidence" value="ECO:0007669"/>
    <property type="project" value="InterPro"/>
</dbReference>
<feature type="domain" description="CCHC-type" evidence="3">
    <location>
        <begin position="412"/>
        <end position="427"/>
    </location>
</feature>
<keyword evidence="1" id="KW-0862">Zinc</keyword>
<reference evidence="4" key="1">
    <citation type="journal article" date="2017" name="Nature">
        <title>The sunflower genome provides insights into oil metabolism, flowering and Asterid evolution.</title>
        <authorList>
            <person name="Badouin H."/>
            <person name="Gouzy J."/>
            <person name="Grassa C.J."/>
            <person name="Murat F."/>
            <person name="Staton S.E."/>
            <person name="Cottret L."/>
            <person name="Lelandais-Briere C."/>
            <person name="Owens G.L."/>
            <person name="Carrere S."/>
            <person name="Mayjonade B."/>
            <person name="Legrand L."/>
            <person name="Gill N."/>
            <person name="Kane N.C."/>
            <person name="Bowers J.E."/>
            <person name="Hubner S."/>
            <person name="Bellec A."/>
            <person name="Berard A."/>
            <person name="Berges H."/>
            <person name="Blanchet N."/>
            <person name="Boniface M.C."/>
            <person name="Brunel D."/>
            <person name="Catrice O."/>
            <person name="Chaidir N."/>
            <person name="Claudel C."/>
            <person name="Donnadieu C."/>
            <person name="Faraut T."/>
            <person name="Fievet G."/>
            <person name="Helmstetter N."/>
            <person name="King M."/>
            <person name="Knapp S.J."/>
            <person name="Lai Z."/>
            <person name="Le Paslier M.C."/>
            <person name="Lippi Y."/>
            <person name="Lorenzon L."/>
            <person name="Mandel J.R."/>
            <person name="Marage G."/>
            <person name="Marchand G."/>
            <person name="Marquand E."/>
            <person name="Bret-Mestries E."/>
            <person name="Morien E."/>
            <person name="Nambeesan S."/>
            <person name="Nguyen T."/>
            <person name="Pegot-Espagnet P."/>
            <person name="Pouilly N."/>
            <person name="Raftis F."/>
            <person name="Sallet E."/>
            <person name="Schiex T."/>
            <person name="Thomas J."/>
            <person name="Vandecasteele C."/>
            <person name="Vares D."/>
            <person name="Vear F."/>
            <person name="Vautrin S."/>
            <person name="Crespi M."/>
            <person name="Mangin B."/>
            <person name="Burke J.M."/>
            <person name="Salse J."/>
            <person name="Munos S."/>
            <person name="Vincourt P."/>
            <person name="Rieseberg L.H."/>
            <person name="Langlade N.B."/>
        </authorList>
    </citation>
    <scope>NUCLEOTIDE SEQUENCE</scope>
    <source>
        <tissue evidence="4">Leaves</tissue>
    </source>
</reference>
<dbReference type="PANTHER" id="PTHR35317:SF23">
    <property type="entry name" value="OS04G0629600 PROTEIN"/>
    <property type="match status" value="1"/>
</dbReference>
<dbReference type="PANTHER" id="PTHR35317">
    <property type="entry name" value="OS04G0629600 PROTEIN"/>
    <property type="match status" value="1"/>
</dbReference>
<dbReference type="Pfam" id="PF00098">
    <property type="entry name" value="zf-CCHC"/>
    <property type="match status" value="1"/>
</dbReference>
<keyword evidence="1" id="KW-0479">Metal-binding</keyword>
<dbReference type="Proteomes" id="UP000215914">
    <property type="component" value="Unassembled WGS sequence"/>
</dbReference>
<evidence type="ECO:0000256" key="2">
    <source>
        <dbReference type="SAM" id="MobiDB-lite"/>
    </source>
</evidence>
<dbReference type="SUPFAM" id="SSF57756">
    <property type="entry name" value="Retrovirus zinc finger-like domains"/>
    <property type="match status" value="1"/>
</dbReference>
<reference evidence="4" key="2">
    <citation type="submission" date="2020-06" db="EMBL/GenBank/DDBJ databases">
        <title>Helianthus annuus Genome sequencing and assembly Release 2.</title>
        <authorList>
            <person name="Gouzy J."/>
            <person name="Langlade N."/>
            <person name="Munos S."/>
        </authorList>
    </citation>
    <scope>NUCLEOTIDE SEQUENCE</scope>
    <source>
        <tissue evidence="4">Leaves</tissue>
    </source>
</reference>
<accession>A0A9K3P052</accession>
<evidence type="ECO:0000313" key="4">
    <source>
        <dbReference type="EMBL" id="KAF5817493.1"/>
    </source>
</evidence>
<dbReference type="Pfam" id="PF14223">
    <property type="entry name" value="Retrotran_gag_2"/>
    <property type="match status" value="1"/>
</dbReference>
<dbReference type="Gramene" id="mRNA:HanXRQr2_Chr02g0053611">
    <property type="protein sequence ID" value="CDS:HanXRQr2_Chr02g0053611.1"/>
    <property type="gene ID" value="HanXRQr2_Chr02g0053611"/>
</dbReference>
<dbReference type="InterPro" id="IPR036875">
    <property type="entry name" value="Znf_CCHC_sf"/>
</dbReference>
<gene>
    <name evidence="4" type="ORF">HanXRQr2_Chr02g0053611</name>
</gene>
<organism evidence="4 5">
    <name type="scientific">Helianthus annuus</name>
    <name type="common">Common sunflower</name>
    <dbReference type="NCBI Taxonomy" id="4232"/>
    <lineage>
        <taxon>Eukaryota</taxon>
        <taxon>Viridiplantae</taxon>
        <taxon>Streptophyta</taxon>
        <taxon>Embryophyta</taxon>
        <taxon>Tracheophyta</taxon>
        <taxon>Spermatophyta</taxon>
        <taxon>Magnoliopsida</taxon>
        <taxon>eudicotyledons</taxon>
        <taxon>Gunneridae</taxon>
        <taxon>Pentapetalae</taxon>
        <taxon>asterids</taxon>
        <taxon>campanulids</taxon>
        <taxon>Asterales</taxon>
        <taxon>Asteraceae</taxon>
        <taxon>Asteroideae</taxon>
        <taxon>Heliantheae alliance</taxon>
        <taxon>Heliantheae</taxon>
        <taxon>Helianthus</taxon>
    </lineage>
</organism>
<feature type="region of interest" description="Disordered" evidence="2">
    <location>
        <begin position="270"/>
        <end position="291"/>
    </location>
</feature>
<proteinExistence type="predicted"/>
<comment type="caution">
    <text evidence="4">The sequence shown here is derived from an EMBL/GenBank/DDBJ whole genome shotgun (WGS) entry which is preliminary data.</text>
</comment>
<dbReference type="AlphaFoldDB" id="A0A9K3P052"/>
<name>A0A9K3P052_HELAN</name>
<evidence type="ECO:0000313" key="5">
    <source>
        <dbReference type="Proteomes" id="UP000215914"/>
    </source>
</evidence>